<organism evidence="1 2">
    <name type="scientific">Diversispora epigaea</name>
    <dbReference type="NCBI Taxonomy" id="1348612"/>
    <lineage>
        <taxon>Eukaryota</taxon>
        <taxon>Fungi</taxon>
        <taxon>Fungi incertae sedis</taxon>
        <taxon>Mucoromycota</taxon>
        <taxon>Glomeromycotina</taxon>
        <taxon>Glomeromycetes</taxon>
        <taxon>Diversisporales</taxon>
        <taxon>Diversisporaceae</taxon>
        <taxon>Diversispora</taxon>
    </lineage>
</organism>
<reference evidence="1 2" key="1">
    <citation type="submission" date="2018-08" db="EMBL/GenBank/DDBJ databases">
        <title>Genome and evolution of the arbuscular mycorrhizal fungus Diversispora epigaea (formerly Glomus versiforme) and its bacterial endosymbionts.</title>
        <authorList>
            <person name="Sun X."/>
            <person name="Fei Z."/>
            <person name="Harrison M."/>
        </authorList>
    </citation>
    <scope>NUCLEOTIDE SEQUENCE [LARGE SCALE GENOMIC DNA]</scope>
    <source>
        <strain evidence="1 2">IT104</strain>
    </source>
</reference>
<accession>A0A397HUT2</accession>
<evidence type="ECO:0000313" key="2">
    <source>
        <dbReference type="Proteomes" id="UP000266861"/>
    </source>
</evidence>
<dbReference type="AlphaFoldDB" id="A0A397HUT2"/>
<comment type="caution">
    <text evidence="1">The sequence shown here is derived from an EMBL/GenBank/DDBJ whole genome shotgun (WGS) entry which is preliminary data.</text>
</comment>
<keyword evidence="2" id="KW-1185">Reference proteome</keyword>
<protein>
    <submittedName>
        <fullName evidence="1">Uncharacterized protein</fullName>
    </submittedName>
</protein>
<proteinExistence type="predicted"/>
<evidence type="ECO:0000313" key="1">
    <source>
        <dbReference type="EMBL" id="RHZ65748.1"/>
    </source>
</evidence>
<dbReference type="OrthoDB" id="2439570at2759"/>
<dbReference type="Proteomes" id="UP000266861">
    <property type="component" value="Unassembled WGS sequence"/>
</dbReference>
<name>A0A397HUT2_9GLOM</name>
<gene>
    <name evidence="1" type="ORF">Glove_311g43</name>
</gene>
<dbReference type="EMBL" id="PQFF01000285">
    <property type="protein sequence ID" value="RHZ65748.1"/>
    <property type="molecule type" value="Genomic_DNA"/>
</dbReference>
<sequence length="119" mass="13753">MISSKVEKHMTEILANLIHPNNETSITPSISTMSQLSADNGDIIISLYKNAYDAKIDAIEVNKKETLRWHFYTRKFKNMYKDFMVNNKVKKKKAKDQYPVICIFNQGIYLGGQKISSFK</sequence>